<dbReference type="InterPro" id="IPR036388">
    <property type="entry name" value="WH-like_DNA-bd_sf"/>
</dbReference>
<dbReference type="Gene3D" id="1.10.10.10">
    <property type="entry name" value="Winged helix-like DNA-binding domain superfamily/Winged helix DNA-binding domain"/>
    <property type="match status" value="1"/>
</dbReference>
<dbReference type="Proteomes" id="UP000466345">
    <property type="component" value="Unassembled WGS sequence"/>
</dbReference>
<dbReference type="SUPFAM" id="SSF46894">
    <property type="entry name" value="C-terminal effector domain of the bipartite response regulators"/>
    <property type="match status" value="1"/>
</dbReference>
<dbReference type="PROSITE" id="PS50043">
    <property type="entry name" value="HTH_LUXR_2"/>
    <property type="match status" value="1"/>
</dbReference>
<dbReference type="GO" id="GO:0006355">
    <property type="term" value="P:regulation of DNA-templated transcription"/>
    <property type="evidence" value="ECO:0007669"/>
    <property type="project" value="InterPro"/>
</dbReference>
<evidence type="ECO:0000259" key="1">
    <source>
        <dbReference type="PROSITE" id="PS50043"/>
    </source>
</evidence>
<dbReference type="EMBL" id="WEGJ01000072">
    <property type="protein sequence ID" value="MQY16805.1"/>
    <property type="molecule type" value="Genomic_DNA"/>
</dbReference>
<proteinExistence type="predicted"/>
<evidence type="ECO:0000313" key="2">
    <source>
        <dbReference type="EMBL" id="MQY16805.1"/>
    </source>
</evidence>
<keyword evidence="3" id="KW-1185">Reference proteome</keyword>
<accession>A0A7K0CTJ4</accession>
<dbReference type="GO" id="GO:0003677">
    <property type="term" value="F:DNA binding"/>
    <property type="evidence" value="ECO:0007669"/>
    <property type="project" value="InterPro"/>
</dbReference>
<feature type="domain" description="HTH luxR-type" evidence="1">
    <location>
        <begin position="1"/>
        <end position="34"/>
    </location>
</feature>
<dbReference type="InterPro" id="IPR016032">
    <property type="entry name" value="Sig_transdc_resp-reg_C-effctor"/>
</dbReference>
<dbReference type="AlphaFoldDB" id="A0A7K0CTJ4"/>
<gene>
    <name evidence="2" type="ORF">SRB5_70080</name>
</gene>
<protein>
    <recommendedName>
        <fullName evidence="1">HTH luxR-type domain-containing protein</fullName>
    </recommendedName>
</protein>
<evidence type="ECO:0000313" key="3">
    <source>
        <dbReference type="Proteomes" id="UP000466345"/>
    </source>
</evidence>
<sequence length="47" mass="4967">MVSVQTIASQVKSAMRKLDVTSRTALAVKVVESGLVGPPESTPPRDE</sequence>
<name>A0A7K0CTJ4_9ACTN</name>
<reference evidence="2 3" key="1">
    <citation type="submission" date="2019-10" db="EMBL/GenBank/DDBJ databases">
        <title>Streptomyces smaragdinus sp. nov. and Streptomyces fabii sp. nov., isolated from the gut of fungus growing-termite Macrotermes natalensis.</title>
        <authorList>
            <person name="Schwitalla J."/>
            <person name="Benndorf R."/>
            <person name="Martin K."/>
            <person name="De Beer W."/>
            <person name="Kaster A.-K."/>
            <person name="Vollmers J."/>
            <person name="Poulsen M."/>
            <person name="Beemelmanns C."/>
        </authorList>
    </citation>
    <scope>NUCLEOTIDE SEQUENCE [LARGE SCALE GENOMIC DNA]</scope>
    <source>
        <strain evidence="2 3">RB5</strain>
    </source>
</reference>
<dbReference type="InterPro" id="IPR000792">
    <property type="entry name" value="Tscrpt_reg_LuxR_C"/>
</dbReference>
<comment type="caution">
    <text evidence="2">The sequence shown here is derived from an EMBL/GenBank/DDBJ whole genome shotgun (WGS) entry which is preliminary data.</text>
</comment>
<organism evidence="2 3">
    <name type="scientific">Streptomyces smaragdinus</name>
    <dbReference type="NCBI Taxonomy" id="2585196"/>
    <lineage>
        <taxon>Bacteria</taxon>
        <taxon>Bacillati</taxon>
        <taxon>Actinomycetota</taxon>
        <taxon>Actinomycetes</taxon>
        <taxon>Kitasatosporales</taxon>
        <taxon>Streptomycetaceae</taxon>
        <taxon>Streptomyces</taxon>
    </lineage>
</organism>